<evidence type="ECO:0000313" key="3">
    <source>
        <dbReference type="Proteomes" id="UP000663828"/>
    </source>
</evidence>
<proteinExistence type="predicted"/>
<dbReference type="Proteomes" id="UP000663828">
    <property type="component" value="Unassembled WGS sequence"/>
</dbReference>
<feature type="compositionally biased region" description="Polar residues" evidence="1">
    <location>
        <begin position="21"/>
        <end position="36"/>
    </location>
</feature>
<feature type="region of interest" description="Disordered" evidence="1">
    <location>
        <begin position="1"/>
        <end position="36"/>
    </location>
</feature>
<evidence type="ECO:0000313" key="2">
    <source>
        <dbReference type="EMBL" id="CAF1637936.1"/>
    </source>
</evidence>
<name>A0A816DL71_ADIRI</name>
<evidence type="ECO:0000256" key="1">
    <source>
        <dbReference type="SAM" id="MobiDB-lite"/>
    </source>
</evidence>
<sequence length="217" mass="24728">MLQKSNAGITEVGKQRESQDKAVSNGQYSVSATTNTSRQGGTITQTLLLSSSLFDHVKKLPTLILTLRDKLSDKLSKMSQQEQDQYLEQHLNDLHAMLHRNINDFQEIVLSARPSMDQVNTPGYDQQREMYNQVLQISTAMIKRMRETIKKTMDDYKLFIEEVWNAICAGQSSSPMLSKFQAKLEQMMKESWEPIFADVEKLKAEIAHCKNAQGHST</sequence>
<dbReference type="EMBL" id="CAJNOR010008815">
    <property type="protein sequence ID" value="CAF1637936.1"/>
    <property type="molecule type" value="Genomic_DNA"/>
</dbReference>
<reference evidence="2" key="1">
    <citation type="submission" date="2021-02" db="EMBL/GenBank/DDBJ databases">
        <authorList>
            <person name="Nowell W R."/>
        </authorList>
    </citation>
    <scope>NUCLEOTIDE SEQUENCE</scope>
</reference>
<organism evidence="2 3">
    <name type="scientific">Adineta ricciae</name>
    <name type="common">Rotifer</name>
    <dbReference type="NCBI Taxonomy" id="249248"/>
    <lineage>
        <taxon>Eukaryota</taxon>
        <taxon>Metazoa</taxon>
        <taxon>Spiralia</taxon>
        <taxon>Gnathifera</taxon>
        <taxon>Rotifera</taxon>
        <taxon>Eurotatoria</taxon>
        <taxon>Bdelloidea</taxon>
        <taxon>Adinetida</taxon>
        <taxon>Adinetidae</taxon>
        <taxon>Adineta</taxon>
    </lineage>
</organism>
<comment type="caution">
    <text evidence="2">The sequence shown here is derived from an EMBL/GenBank/DDBJ whole genome shotgun (WGS) entry which is preliminary data.</text>
</comment>
<keyword evidence="3" id="KW-1185">Reference proteome</keyword>
<gene>
    <name evidence="2" type="ORF">XAT740_LOCUS52793</name>
</gene>
<accession>A0A816DL71</accession>
<protein>
    <submittedName>
        <fullName evidence="2">Uncharacterized protein</fullName>
    </submittedName>
</protein>
<dbReference type="AlphaFoldDB" id="A0A816DL71"/>